<evidence type="ECO:0000313" key="3">
    <source>
        <dbReference type="Proteomes" id="UP000298517"/>
    </source>
</evidence>
<evidence type="ECO:0000313" key="2">
    <source>
        <dbReference type="EMBL" id="TEW75110.1"/>
    </source>
</evidence>
<dbReference type="SUPFAM" id="SSF46955">
    <property type="entry name" value="Putative DNA-binding domain"/>
    <property type="match status" value="1"/>
</dbReference>
<dbReference type="GO" id="GO:0003677">
    <property type="term" value="F:DNA binding"/>
    <property type="evidence" value="ECO:0007669"/>
    <property type="project" value="UniProtKB-KW"/>
</dbReference>
<dbReference type="InterPro" id="IPR009061">
    <property type="entry name" value="DNA-bd_dom_put_sf"/>
</dbReference>
<sequence length="93" mass="10793">MKTIQLIQITPEQLQDGIIKAINSKIEDLKKNFKPKEPEELLTRNEVAEMFKVDLSSIHNWSKKGKLKSYGISGSGRIYYKRSEIEELLIRTN</sequence>
<organism evidence="2 3">
    <name type="scientific">Gramella jeungdoensis</name>
    <dbReference type="NCBI Taxonomy" id="708091"/>
    <lineage>
        <taxon>Bacteria</taxon>
        <taxon>Pseudomonadati</taxon>
        <taxon>Bacteroidota</taxon>
        <taxon>Flavobacteriia</taxon>
        <taxon>Flavobacteriales</taxon>
        <taxon>Flavobacteriaceae</taxon>
        <taxon>Christiangramia</taxon>
    </lineage>
</organism>
<proteinExistence type="predicted"/>
<accession>A0A4Y8AUR3</accession>
<dbReference type="EMBL" id="SNQI01000002">
    <property type="protein sequence ID" value="TEW75110.1"/>
    <property type="molecule type" value="Genomic_DNA"/>
</dbReference>
<dbReference type="AlphaFoldDB" id="A0A4Y8AUR3"/>
<dbReference type="Gene3D" id="1.10.1660.10">
    <property type="match status" value="1"/>
</dbReference>
<keyword evidence="3" id="KW-1185">Reference proteome</keyword>
<comment type="caution">
    <text evidence="2">The sequence shown here is derived from an EMBL/GenBank/DDBJ whole genome shotgun (WGS) entry which is preliminary data.</text>
</comment>
<protein>
    <submittedName>
        <fullName evidence="2">DNA-binding protein</fullName>
    </submittedName>
</protein>
<evidence type="ECO:0000259" key="1">
    <source>
        <dbReference type="Pfam" id="PF12728"/>
    </source>
</evidence>
<keyword evidence="2" id="KW-0238">DNA-binding</keyword>
<gene>
    <name evidence="2" type="ORF">E2488_06200</name>
</gene>
<dbReference type="RefSeq" id="WP_134247480.1">
    <property type="nucleotide sequence ID" value="NZ_SNQI01000002.1"/>
</dbReference>
<dbReference type="Proteomes" id="UP000298517">
    <property type="component" value="Unassembled WGS sequence"/>
</dbReference>
<reference evidence="2 3" key="1">
    <citation type="journal article" date="2011" name="J. Microbiol.">
        <title>Gramella jeungdoensis sp. nov., isolated from a solar saltern in Korea.</title>
        <authorList>
            <person name="Joung Y."/>
            <person name="Kim H."/>
            <person name="Jang T."/>
            <person name="Ahn T.S."/>
            <person name="Joh K."/>
        </authorList>
    </citation>
    <scope>NUCLEOTIDE SEQUENCE [LARGE SCALE GENOMIC DNA]</scope>
    <source>
        <strain evidence="2 3">KCTC 23123</strain>
    </source>
</reference>
<dbReference type="InterPro" id="IPR041657">
    <property type="entry name" value="HTH_17"/>
</dbReference>
<name>A0A4Y8AUR3_9FLAO</name>
<dbReference type="OrthoDB" id="1097811at2"/>
<dbReference type="Pfam" id="PF12728">
    <property type="entry name" value="HTH_17"/>
    <property type="match status" value="1"/>
</dbReference>
<feature type="domain" description="Helix-turn-helix" evidence="1">
    <location>
        <begin position="41"/>
        <end position="89"/>
    </location>
</feature>